<feature type="transmembrane region" description="Helical" evidence="8">
    <location>
        <begin position="409"/>
        <end position="436"/>
    </location>
</feature>
<reference evidence="11 12" key="1">
    <citation type="submission" date="2018-08" db="EMBL/GenBank/DDBJ databases">
        <title>A genome reference for cultivated species of the human gut microbiota.</title>
        <authorList>
            <person name="Zou Y."/>
            <person name="Xue W."/>
            <person name="Luo G."/>
        </authorList>
    </citation>
    <scope>NUCLEOTIDE SEQUENCE [LARGE SCALE GENOMIC DNA]</scope>
    <source>
        <strain evidence="11 12">AF22-12AC</strain>
    </source>
</reference>
<evidence type="ECO:0000256" key="2">
    <source>
        <dbReference type="ARBA" id="ARBA00022475"/>
    </source>
</evidence>
<dbReference type="Proteomes" id="UP000266172">
    <property type="component" value="Unassembled WGS sequence"/>
</dbReference>
<dbReference type="PANTHER" id="PTHR30572:SF4">
    <property type="entry name" value="ABC TRANSPORTER PERMEASE YTRF"/>
    <property type="match status" value="1"/>
</dbReference>
<evidence type="ECO:0000259" key="10">
    <source>
        <dbReference type="Pfam" id="PF12704"/>
    </source>
</evidence>
<keyword evidence="2" id="KW-1003">Cell membrane</keyword>
<evidence type="ECO:0000256" key="6">
    <source>
        <dbReference type="ARBA" id="ARBA00038076"/>
    </source>
</evidence>
<keyword evidence="4 8" id="KW-1133">Transmembrane helix</keyword>
<evidence type="ECO:0000256" key="5">
    <source>
        <dbReference type="ARBA" id="ARBA00023136"/>
    </source>
</evidence>
<dbReference type="RefSeq" id="WP_118097358.1">
    <property type="nucleotide sequence ID" value="NZ_QRVL01000006.1"/>
</dbReference>
<evidence type="ECO:0000313" key="12">
    <source>
        <dbReference type="Proteomes" id="UP000266172"/>
    </source>
</evidence>
<feature type="domain" description="ABC3 transporter permease C-terminal" evidence="9">
    <location>
        <begin position="368"/>
        <end position="478"/>
    </location>
</feature>
<evidence type="ECO:0000313" key="11">
    <source>
        <dbReference type="EMBL" id="RGS40554.1"/>
    </source>
</evidence>
<evidence type="ECO:0000256" key="1">
    <source>
        <dbReference type="ARBA" id="ARBA00004651"/>
    </source>
</evidence>
<protein>
    <submittedName>
        <fullName evidence="11">Macrolide ABC transporter ATP-binding protein</fullName>
    </submittedName>
</protein>
<feature type="transmembrane region" description="Helical" evidence="8">
    <location>
        <begin position="361"/>
        <end position="388"/>
    </location>
</feature>
<sequence length="487" mass="49331">MKPKELLRLVWINITQNKFKVVMTSIGIIVGAATIVMVIAIGKGGQADVADQFKNLNAGAVDISYDGGTDFGGGGSSDDSDSGMAMMAPGGGSGGGFGGGSGGGFGGGSGGVPSGDMGGGSSSGGEAPGGAPGGEMPSGDGGGMPDMGSFFGGQSDMEDRMNQENITLSEDDVDDVETFASGISAVTISYTTKSSVDGGDLDEADTYTIAGVKSNYEPISNLSLAVGSFITDDDDENKEKVCVLGASVAEEIFGSAIEAYGSVIYIDDRLYVVNGVLESMGTVASGISPDDSIFIPYATGVKYLVGSSVSPTITVLAADVNNVEGVIEEVTEVLATSYPNAEFTFEDAGSKMEAAEASNQILTMLLIAMAAIVFVVGGIGIMNVLFVSVKERTNEIGILKAIGCSKRDILLEFLAEAAAISLIGGVLGNLASLAVAPIVQYLGVRVELSASAFLIALVFAVGTGTIFGFYPAYKASNLVPVEALGAE</sequence>
<dbReference type="InterPro" id="IPR025857">
    <property type="entry name" value="MacB_PCD"/>
</dbReference>
<name>A0A395VBA5_9FIRM</name>
<evidence type="ECO:0000256" key="8">
    <source>
        <dbReference type="SAM" id="Phobius"/>
    </source>
</evidence>
<dbReference type="InterPro" id="IPR050250">
    <property type="entry name" value="Macrolide_Exporter_MacB"/>
</dbReference>
<dbReference type="PANTHER" id="PTHR30572">
    <property type="entry name" value="MEMBRANE COMPONENT OF TRANSPORTER-RELATED"/>
    <property type="match status" value="1"/>
</dbReference>
<dbReference type="AlphaFoldDB" id="A0A395VBA5"/>
<feature type="domain" description="MacB-like periplasmic core" evidence="10">
    <location>
        <begin position="163"/>
        <end position="332"/>
    </location>
</feature>
<feature type="transmembrane region" description="Helical" evidence="8">
    <location>
        <begin position="21"/>
        <end position="42"/>
    </location>
</feature>
<feature type="region of interest" description="Disordered" evidence="7">
    <location>
        <begin position="67"/>
        <end position="157"/>
    </location>
</feature>
<comment type="subcellular location">
    <subcellularLocation>
        <location evidence="1">Cell membrane</location>
        <topology evidence="1">Multi-pass membrane protein</topology>
    </subcellularLocation>
</comment>
<evidence type="ECO:0000256" key="4">
    <source>
        <dbReference type="ARBA" id="ARBA00022989"/>
    </source>
</evidence>
<gene>
    <name evidence="11" type="ORF">DWX93_08980</name>
</gene>
<dbReference type="Pfam" id="PF02687">
    <property type="entry name" value="FtsX"/>
    <property type="match status" value="1"/>
</dbReference>
<evidence type="ECO:0000256" key="3">
    <source>
        <dbReference type="ARBA" id="ARBA00022692"/>
    </source>
</evidence>
<feature type="compositionally biased region" description="Gly residues" evidence="7">
    <location>
        <begin position="89"/>
        <end position="133"/>
    </location>
</feature>
<dbReference type="GO" id="GO:0005886">
    <property type="term" value="C:plasma membrane"/>
    <property type="evidence" value="ECO:0007669"/>
    <property type="project" value="UniProtKB-SubCell"/>
</dbReference>
<keyword evidence="11" id="KW-0067">ATP-binding</keyword>
<feature type="transmembrane region" description="Helical" evidence="8">
    <location>
        <begin position="448"/>
        <end position="470"/>
    </location>
</feature>
<proteinExistence type="inferred from homology"/>
<keyword evidence="5 8" id="KW-0472">Membrane</keyword>
<keyword evidence="11" id="KW-0547">Nucleotide-binding</keyword>
<evidence type="ECO:0000259" key="9">
    <source>
        <dbReference type="Pfam" id="PF02687"/>
    </source>
</evidence>
<comment type="caution">
    <text evidence="11">The sequence shown here is derived from an EMBL/GenBank/DDBJ whole genome shotgun (WGS) entry which is preliminary data.</text>
</comment>
<organism evidence="11 12">
    <name type="scientific">Roseburia hominis</name>
    <dbReference type="NCBI Taxonomy" id="301301"/>
    <lineage>
        <taxon>Bacteria</taxon>
        <taxon>Bacillati</taxon>
        <taxon>Bacillota</taxon>
        <taxon>Clostridia</taxon>
        <taxon>Lachnospirales</taxon>
        <taxon>Lachnospiraceae</taxon>
        <taxon>Roseburia</taxon>
    </lineage>
</organism>
<dbReference type="InterPro" id="IPR003838">
    <property type="entry name" value="ABC3_permease_C"/>
</dbReference>
<dbReference type="GO" id="GO:0022857">
    <property type="term" value="F:transmembrane transporter activity"/>
    <property type="evidence" value="ECO:0007669"/>
    <property type="project" value="TreeGrafter"/>
</dbReference>
<dbReference type="Pfam" id="PF12704">
    <property type="entry name" value="MacB_PCD"/>
    <property type="match status" value="1"/>
</dbReference>
<dbReference type="EMBL" id="QRVL01000006">
    <property type="protein sequence ID" value="RGS40554.1"/>
    <property type="molecule type" value="Genomic_DNA"/>
</dbReference>
<evidence type="ECO:0000256" key="7">
    <source>
        <dbReference type="SAM" id="MobiDB-lite"/>
    </source>
</evidence>
<comment type="similarity">
    <text evidence="6">Belongs to the ABC-4 integral membrane protein family.</text>
</comment>
<accession>A0A395VBA5</accession>
<keyword evidence="3 8" id="KW-0812">Transmembrane</keyword>
<dbReference type="GO" id="GO:0005524">
    <property type="term" value="F:ATP binding"/>
    <property type="evidence" value="ECO:0007669"/>
    <property type="project" value="UniProtKB-KW"/>
</dbReference>